<gene>
    <name evidence="2" type="ORF">K457DRAFT_23993</name>
</gene>
<protein>
    <submittedName>
        <fullName evidence="2">Uncharacterized protein</fullName>
    </submittedName>
</protein>
<accession>A0A197JHS5</accession>
<evidence type="ECO:0000313" key="3">
    <source>
        <dbReference type="Proteomes" id="UP000078512"/>
    </source>
</evidence>
<feature type="compositionally biased region" description="Basic and acidic residues" evidence="1">
    <location>
        <begin position="107"/>
        <end position="118"/>
    </location>
</feature>
<proteinExistence type="predicted"/>
<dbReference type="EMBL" id="KV442092">
    <property type="protein sequence ID" value="OAQ24543.1"/>
    <property type="molecule type" value="Genomic_DNA"/>
</dbReference>
<organism evidence="2 3">
    <name type="scientific">Linnemannia elongata AG-77</name>
    <dbReference type="NCBI Taxonomy" id="1314771"/>
    <lineage>
        <taxon>Eukaryota</taxon>
        <taxon>Fungi</taxon>
        <taxon>Fungi incertae sedis</taxon>
        <taxon>Mucoromycota</taxon>
        <taxon>Mortierellomycotina</taxon>
        <taxon>Mortierellomycetes</taxon>
        <taxon>Mortierellales</taxon>
        <taxon>Mortierellaceae</taxon>
        <taxon>Linnemannia</taxon>
    </lineage>
</organism>
<evidence type="ECO:0000313" key="2">
    <source>
        <dbReference type="EMBL" id="OAQ24543.1"/>
    </source>
</evidence>
<keyword evidence="3" id="KW-1185">Reference proteome</keyword>
<name>A0A197JHS5_9FUNG</name>
<dbReference type="OrthoDB" id="5600552at2759"/>
<feature type="region of interest" description="Disordered" evidence="1">
    <location>
        <begin position="94"/>
        <end position="131"/>
    </location>
</feature>
<reference evidence="2 3" key="1">
    <citation type="submission" date="2016-05" db="EMBL/GenBank/DDBJ databases">
        <title>Genome sequencing reveals origins of a unique bacterial endosymbiosis in the earliest lineages of terrestrial Fungi.</title>
        <authorList>
            <consortium name="DOE Joint Genome Institute"/>
            <person name="Uehling J."/>
            <person name="Gryganskyi A."/>
            <person name="Hameed K."/>
            <person name="Tschaplinski T."/>
            <person name="Misztal P."/>
            <person name="Wu S."/>
            <person name="Desiro A."/>
            <person name="Vande Pol N."/>
            <person name="Du Z.-Y."/>
            <person name="Zienkiewicz A."/>
            <person name="Zienkiewicz K."/>
            <person name="Morin E."/>
            <person name="Tisserant E."/>
            <person name="Splivallo R."/>
            <person name="Hainaut M."/>
            <person name="Henrissat B."/>
            <person name="Ohm R."/>
            <person name="Kuo A."/>
            <person name="Yan J."/>
            <person name="Lipzen A."/>
            <person name="Nolan M."/>
            <person name="Labutti K."/>
            <person name="Barry K."/>
            <person name="Goldstein A."/>
            <person name="Labbe J."/>
            <person name="Schadt C."/>
            <person name="Tuskan G."/>
            <person name="Grigoriev I."/>
            <person name="Martin F."/>
            <person name="Vilgalys R."/>
            <person name="Bonito G."/>
        </authorList>
    </citation>
    <scope>NUCLEOTIDE SEQUENCE [LARGE SCALE GENOMIC DNA]</scope>
    <source>
        <strain evidence="2 3">AG-77</strain>
    </source>
</reference>
<dbReference type="AlphaFoldDB" id="A0A197JHS5"/>
<sequence>MIHLNTSTLFTTVSQLYMPDEDRTTLQMANESSLTQLTTPAPVLHNLSNQPLSMAKNGCSSENVFVYQWTGTQTLKASSTTIVLYNTLNQKEPINHRSLLQTGAHGNRREFHRTERYPPKQQQQQQQQQQQ</sequence>
<evidence type="ECO:0000256" key="1">
    <source>
        <dbReference type="SAM" id="MobiDB-lite"/>
    </source>
</evidence>
<feature type="compositionally biased region" description="Low complexity" evidence="1">
    <location>
        <begin position="121"/>
        <end position="131"/>
    </location>
</feature>
<dbReference type="Proteomes" id="UP000078512">
    <property type="component" value="Unassembled WGS sequence"/>
</dbReference>